<dbReference type="PANTHER" id="PTHR33204:SF37">
    <property type="entry name" value="HTH-TYPE TRANSCRIPTIONAL REGULATOR YODB"/>
    <property type="match status" value="1"/>
</dbReference>
<dbReference type="GO" id="GO:0003677">
    <property type="term" value="F:DNA binding"/>
    <property type="evidence" value="ECO:0007669"/>
    <property type="project" value="UniProtKB-KW"/>
</dbReference>
<keyword evidence="2" id="KW-0238">DNA-binding</keyword>
<feature type="domain" description="HTH hxlR-type" evidence="4">
    <location>
        <begin position="19"/>
        <end position="117"/>
    </location>
</feature>
<dbReference type="InterPro" id="IPR036390">
    <property type="entry name" value="WH_DNA-bd_sf"/>
</dbReference>
<dbReference type="PANTHER" id="PTHR33204">
    <property type="entry name" value="TRANSCRIPTIONAL REGULATOR, MARR FAMILY"/>
    <property type="match status" value="1"/>
</dbReference>
<keyword evidence="1" id="KW-0805">Transcription regulation</keyword>
<keyword evidence="3" id="KW-0804">Transcription</keyword>
<dbReference type="RefSeq" id="WP_231910008.1">
    <property type="nucleotide sequence ID" value="NZ_CP047199.1"/>
</dbReference>
<evidence type="ECO:0000313" key="6">
    <source>
        <dbReference type="Proteomes" id="UP000198929"/>
    </source>
</evidence>
<gene>
    <name evidence="5" type="ORF">SAMN05661109_00784</name>
</gene>
<protein>
    <submittedName>
        <fullName evidence="5">Transcriptional regulator, HxlR family</fullName>
    </submittedName>
</protein>
<dbReference type="InterPro" id="IPR036388">
    <property type="entry name" value="WH-like_DNA-bd_sf"/>
</dbReference>
<dbReference type="Gene3D" id="1.10.10.10">
    <property type="entry name" value="Winged helix-like DNA-binding domain superfamily/Winged helix DNA-binding domain"/>
    <property type="match status" value="1"/>
</dbReference>
<evidence type="ECO:0000259" key="4">
    <source>
        <dbReference type="PROSITE" id="PS51118"/>
    </source>
</evidence>
<evidence type="ECO:0000256" key="1">
    <source>
        <dbReference type="ARBA" id="ARBA00023015"/>
    </source>
</evidence>
<sequence length="122" mass="13658">MKVSMGTDHQDAGAHPPRCPVETCLLVLNGKWKPLIMRELLSGKKRFGELHNGVRGVSQKVLTSNLKEMVVQGIVERTAYAEMPPRVEYELTELGQSLSTVIEAMWAWGENYQQSQAEDSKS</sequence>
<dbReference type="AlphaFoldDB" id="A0A1H9R5J2"/>
<keyword evidence="6" id="KW-1185">Reference proteome</keyword>
<name>A0A1H9R5J2_9CORY</name>
<dbReference type="SUPFAM" id="SSF46785">
    <property type="entry name" value="Winged helix' DNA-binding domain"/>
    <property type="match status" value="1"/>
</dbReference>
<organism evidence="5 6">
    <name type="scientific">Corynebacterium cystitidis DSM 20524</name>
    <dbReference type="NCBI Taxonomy" id="1121357"/>
    <lineage>
        <taxon>Bacteria</taxon>
        <taxon>Bacillati</taxon>
        <taxon>Actinomycetota</taxon>
        <taxon>Actinomycetes</taxon>
        <taxon>Mycobacteriales</taxon>
        <taxon>Corynebacteriaceae</taxon>
        <taxon>Corynebacterium</taxon>
    </lineage>
</organism>
<dbReference type="Pfam" id="PF01638">
    <property type="entry name" value="HxlR"/>
    <property type="match status" value="1"/>
</dbReference>
<proteinExistence type="predicted"/>
<dbReference type="Proteomes" id="UP000198929">
    <property type="component" value="Unassembled WGS sequence"/>
</dbReference>
<evidence type="ECO:0000256" key="2">
    <source>
        <dbReference type="ARBA" id="ARBA00023125"/>
    </source>
</evidence>
<evidence type="ECO:0000313" key="5">
    <source>
        <dbReference type="EMBL" id="SER67996.1"/>
    </source>
</evidence>
<dbReference type="STRING" id="1121357.SAMN05661109_00784"/>
<dbReference type="EMBL" id="FOGQ01000002">
    <property type="protein sequence ID" value="SER67996.1"/>
    <property type="molecule type" value="Genomic_DNA"/>
</dbReference>
<accession>A0A1H9R5J2</accession>
<reference evidence="6" key="1">
    <citation type="submission" date="2016-10" db="EMBL/GenBank/DDBJ databases">
        <authorList>
            <person name="Varghese N."/>
            <person name="Submissions S."/>
        </authorList>
    </citation>
    <scope>NUCLEOTIDE SEQUENCE [LARGE SCALE GENOMIC DNA]</scope>
    <source>
        <strain evidence="6">DSM 20524</strain>
    </source>
</reference>
<evidence type="ECO:0000256" key="3">
    <source>
        <dbReference type="ARBA" id="ARBA00023163"/>
    </source>
</evidence>
<dbReference type="InterPro" id="IPR002577">
    <property type="entry name" value="HTH_HxlR"/>
</dbReference>
<dbReference type="PROSITE" id="PS51118">
    <property type="entry name" value="HTH_HXLR"/>
    <property type="match status" value="1"/>
</dbReference>